<evidence type="ECO:0000313" key="10">
    <source>
        <dbReference type="Proteomes" id="UP000235122"/>
    </source>
</evidence>
<comment type="catalytic activity">
    <reaction evidence="7">
        <text>a quinone + NADH + H(+) = a quinol + NAD(+)</text>
        <dbReference type="Rhea" id="RHEA:46160"/>
        <dbReference type="ChEBI" id="CHEBI:15378"/>
        <dbReference type="ChEBI" id="CHEBI:24646"/>
        <dbReference type="ChEBI" id="CHEBI:57540"/>
        <dbReference type="ChEBI" id="CHEBI:57945"/>
        <dbReference type="ChEBI" id="CHEBI:132124"/>
        <dbReference type="EC" id="1.6.5.9"/>
    </reaction>
</comment>
<dbReference type="STRING" id="33007.HMPREF3198_01237"/>
<dbReference type="SUPFAM" id="SSF51905">
    <property type="entry name" value="FAD/NAD(P)-binding domain"/>
    <property type="match status" value="1"/>
</dbReference>
<dbReference type="EC" id="1.6.5.9" evidence="2"/>
<dbReference type="InterPro" id="IPR036188">
    <property type="entry name" value="FAD/NAD-bd_sf"/>
</dbReference>
<dbReference type="PANTHER" id="PTHR43706">
    <property type="entry name" value="NADH DEHYDROGENASE"/>
    <property type="match status" value="1"/>
</dbReference>
<evidence type="ECO:0000313" key="9">
    <source>
        <dbReference type="EMBL" id="PKY72973.1"/>
    </source>
</evidence>
<evidence type="ECO:0000256" key="4">
    <source>
        <dbReference type="ARBA" id="ARBA00022827"/>
    </source>
</evidence>
<name>A0A2I1IPC8_9ACTO</name>
<dbReference type="InterPro" id="IPR045024">
    <property type="entry name" value="NDH-2"/>
</dbReference>
<evidence type="ECO:0000256" key="6">
    <source>
        <dbReference type="ARBA" id="ARBA00023027"/>
    </source>
</evidence>
<evidence type="ECO:0000256" key="3">
    <source>
        <dbReference type="ARBA" id="ARBA00022630"/>
    </source>
</evidence>
<evidence type="ECO:0000256" key="2">
    <source>
        <dbReference type="ARBA" id="ARBA00012637"/>
    </source>
</evidence>
<dbReference type="GeneID" id="35866564"/>
<accession>A0A2I1IPC8</accession>
<organism evidence="9 10">
    <name type="scientific">Winkia neuii</name>
    <dbReference type="NCBI Taxonomy" id="33007"/>
    <lineage>
        <taxon>Bacteria</taxon>
        <taxon>Bacillati</taxon>
        <taxon>Actinomycetota</taxon>
        <taxon>Actinomycetes</taxon>
        <taxon>Actinomycetales</taxon>
        <taxon>Actinomycetaceae</taxon>
        <taxon>Winkia</taxon>
    </lineage>
</organism>
<evidence type="ECO:0000259" key="8">
    <source>
        <dbReference type="Pfam" id="PF07992"/>
    </source>
</evidence>
<dbReference type="AlphaFoldDB" id="A0A2I1IPC8"/>
<keyword evidence="10" id="KW-1185">Reference proteome</keyword>
<dbReference type="Proteomes" id="UP000235122">
    <property type="component" value="Unassembled WGS sequence"/>
</dbReference>
<dbReference type="PRINTS" id="PR00368">
    <property type="entry name" value="FADPNR"/>
</dbReference>
<evidence type="ECO:0000256" key="5">
    <source>
        <dbReference type="ARBA" id="ARBA00023002"/>
    </source>
</evidence>
<keyword evidence="6" id="KW-0520">NAD</keyword>
<dbReference type="PANTHER" id="PTHR43706:SF47">
    <property type="entry name" value="EXTERNAL NADH-UBIQUINONE OXIDOREDUCTASE 1, MITOCHONDRIAL-RELATED"/>
    <property type="match status" value="1"/>
</dbReference>
<reference evidence="9 10" key="1">
    <citation type="submission" date="2017-12" db="EMBL/GenBank/DDBJ databases">
        <title>Phylogenetic diversity of female urinary microbiome.</title>
        <authorList>
            <person name="Thomas-White K."/>
            <person name="Wolfe A.J."/>
        </authorList>
    </citation>
    <scope>NUCLEOTIDE SEQUENCE [LARGE SCALE GENOMIC DNA]</scope>
    <source>
        <strain evidence="9 10">UMB0402</strain>
    </source>
</reference>
<gene>
    <name evidence="9" type="ORF">CYJ19_04910</name>
</gene>
<dbReference type="PRINTS" id="PR00411">
    <property type="entry name" value="PNDRDTASEI"/>
</dbReference>
<dbReference type="Gene3D" id="3.50.50.100">
    <property type="match status" value="1"/>
</dbReference>
<keyword evidence="3" id="KW-0285">Flavoprotein</keyword>
<sequence>MGKHRVVIIGSGFAGLFAAKALTNEDVAITLIDRTSHHLFQPLLYQVATGILSPGQIAPSTREILHKQKNVRVLLGLVEDIDPKNKQVIWRNHTNRYSTDYDSLIVATGAGQSYFGNDQFARFAPGMKSIDDALELRARIFGAFERAELEEDSKAQQRLLTFVVVGAGATGVEMAGQIRELASRTLKGEFRNVNPEDARVILVDGASTPLPAFGEKLGGRTRHELEKLGVEVRMNQLVTDLDADSVTLQDKDKNIEVIPCVCKVWAAGVQGSALGKKLAAATGVELDRAGRVKVDEHLQIPGYRDIFVVGDLMAREGVPGVAQGAIQSGRYVARVISARLAGREVSPFEYWDKGSMATIAKFSAVASIGKFKFHGFPAWLAWCFLHLLYIAGFKARVGTLLHWLISFLSNARSARTTTNQQLVGRLALERFGTGASGKLLRGENLHLDEDTDTVK</sequence>
<keyword evidence="4" id="KW-0274">FAD</keyword>
<evidence type="ECO:0000256" key="7">
    <source>
        <dbReference type="ARBA" id="ARBA00047599"/>
    </source>
</evidence>
<evidence type="ECO:0000256" key="1">
    <source>
        <dbReference type="ARBA" id="ARBA00005272"/>
    </source>
</evidence>
<protein>
    <recommendedName>
        <fullName evidence="2">NADH:ubiquinone reductase (non-electrogenic)</fullName>
        <ecNumber evidence="2">1.6.5.9</ecNumber>
    </recommendedName>
</protein>
<dbReference type="Pfam" id="PF07992">
    <property type="entry name" value="Pyr_redox_2"/>
    <property type="match status" value="1"/>
</dbReference>
<comment type="caution">
    <text evidence="9">The sequence shown here is derived from an EMBL/GenBank/DDBJ whole genome shotgun (WGS) entry which is preliminary data.</text>
</comment>
<dbReference type="EMBL" id="PKKO01000002">
    <property type="protein sequence ID" value="PKY72973.1"/>
    <property type="molecule type" value="Genomic_DNA"/>
</dbReference>
<dbReference type="RefSeq" id="WP_024332055.1">
    <property type="nucleotide sequence ID" value="NZ_JASOXK010000016.1"/>
</dbReference>
<comment type="similarity">
    <text evidence="1">Belongs to the NADH dehydrogenase family.</text>
</comment>
<dbReference type="InterPro" id="IPR023753">
    <property type="entry name" value="FAD/NAD-binding_dom"/>
</dbReference>
<dbReference type="GO" id="GO:0050136">
    <property type="term" value="F:NADH dehydrogenase (quinone) (non-electrogenic) activity"/>
    <property type="evidence" value="ECO:0007669"/>
    <property type="project" value="UniProtKB-EC"/>
</dbReference>
<feature type="domain" description="FAD/NAD(P)-binding" evidence="8">
    <location>
        <begin position="5"/>
        <end position="329"/>
    </location>
</feature>
<proteinExistence type="inferred from homology"/>
<keyword evidence="5" id="KW-0560">Oxidoreductase</keyword>